<comment type="caution">
    <text evidence="2">The sequence shown here is derived from an EMBL/GenBank/DDBJ whole genome shotgun (WGS) entry which is preliminary data.</text>
</comment>
<sequence>MARPLPSCAAALRAALLEGDVDPTKLCEGGMEFYRLIDSLGSFAKPVAQQASGNLEKIRNGAAALGEGTSMRKLLQLERDSGMHRGTELKDPSAAMGALWIVRFLAFWEEVCLARINPDESIPFKETLEDAYKHNLQDFSGGMSHMSFHGALLAVPPWKEVRAKLGPPGQETFQEDVFAWIDVSQEVGNLLMKMIREYGMEDKRKSI</sequence>
<dbReference type="Pfam" id="PF08718">
    <property type="entry name" value="GLTP"/>
    <property type="match status" value="1"/>
</dbReference>
<dbReference type="GO" id="GO:0120013">
    <property type="term" value="F:lipid transfer activity"/>
    <property type="evidence" value="ECO:0007669"/>
    <property type="project" value="InterPro"/>
</dbReference>
<dbReference type="AlphaFoldDB" id="A0AB34IG31"/>
<dbReference type="GO" id="GO:0005737">
    <property type="term" value="C:cytoplasm"/>
    <property type="evidence" value="ECO:0007669"/>
    <property type="project" value="InterPro"/>
</dbReference>
<evidence type="ECO:0000313" key="3">
    <source>
        <dbReference type="Proteomes" id="UP001515480"/>
    </source>
</evidence>
<feature type="domain" description="Glycolipid transfer protein" evidence="1">
    <location>
        <begin position="25"/>
        <end position="166"/>
    </location>
</feature>
<dbReference type="EMBL" id="JBGBPQ010000028">
    <property type="protein sequence ID" value="KAL1496569.1"/>
    <property type="molecule type" value="Genomic_DNA"/>
</dbReference>
<reference evidence="2 3" key="1">
    <citation type="journal article" date="2024" name="Science">
        <title>Giant polyketide synthase enzymes in the biosynthesis of giant marine polyether toxins.</title>
        <authorList>
            <person name="Fallon T.R."/>
            <person name="Shende V.V."/>
            <person name="Wierzbicki I.H."/>
            <person name="Pendleton A.L."/>
            <person name="Watervoot N.F."/>
            <person name="Auber R.P."/>
            <person name="Gonzalez D.J."/>
            <person name="Wisecaver J.H."/>
            <person name="Moore B.S."/>
        </authorList>
    </citation>
    <scope>NUCLEOTIDE SEQUENCE [LARGE SCALE GENOMIC DNA]</scope>
    <source>
        <strain evidence="2 3">12B1</strain>
    </source>
</reference>
<proteinExistence type="predicted"/>
<organism evidence="2 3">
    <name type="scientific">Prymnesium parvum</name>
    <name type="common">Toxic golden alga</name>
    <dbReference type="NCBI Taxonomy" id="97485"/>
    <lineage>
        <taxon>Eukaryota</taxon>
        <taxon>Haptista</taxon>
        <taxon>Haptophyta</taxon>
        <taxon>Prymnesiophyceae</taxon>
        <taxon>Prymnesiales</taxon>
        <taxon>Prymnesiaceae</taxon>
        <taxon>Prymnesium</taxon>
    </lineage>
</organism>
<dbReference type="SUPFAM" id="SSF110004">
    <property type="entry name" value="Glycolipid transfer protein, GLTP"/>
    <property type="match status" value="1"/>
</dbReference>
<dbReference type="InterPro" id="IPR014830">
    <property type="entry name" value="Glycolipid_transfer_prot_dom"/>
</dbReference>
<keyword evidence="3" id="KW-1185">Reference proteome</keyword>
<gene>
    <name evidence="2" type="ORF">AB1Y20_014175</name>
</gene>
<accession>A0AB34IG31</accession>
<name>A0AB34IG31_PRYPA</name>
<dbReference type="Gene3D" id="1.10.3520.10">
    <property type="entry name" value="Glycolipid transfer protein"/>
    <property type="match status" value="1"/>
</dbReference>
<dbReference type="Proteomes" id="UP001515480">
    <property type="component" value="Unassembled WGS sequence"/>
</dbReference>
<dbReference type="InterPro" id="IPR036497">
    <property type="entry name" value="GLTP_sf"/>
</dbReference>
<evidence type="ECO:0000259" key="1">
    <source>
        <dbReference type="Pfam" id="PF08718"/>
    </source>
</evidence>
<protein>
    <recommendedName>
        <fullName evidence="1">Glycolipid transfer protein domain-containing protein</fullName>
    </recommendedName>
</protein>
<evidence type="ECO:0000313" key="2">
    <source>
        <dbReference type="EMBL" id="KAL1496569.1"/>
    </source>
</evidence>